<name>A0A7J6R1L2_PEROL</name>
<keyword evidence="1" id="KW-0472">Membrane</keyword>
<protein>
    <submittedName>
        <fullName evidence="2">Uncharacterized protein</fullName>
    </submittedName>
</protein>
<proteinExistence type="predicted"/>
<feature type="non-terminal residue" evidence="2">
    <location>
        <position position="1"/>
    </location>
</feature>
<comment type="caution">
    <text evidence="2">The sequence shown here is derived from an EMBL/GenBank/DDBJ whole genome shotgun (WGS) entry which is preliminary data.</text>
</comment>
<evidence type="ECO:0000256" key="1">
    <source>
        <dbReference type="SAM" id="Phobius"/>
    </source>
</evidence>
<keyword evidence="1" id="KW-0812">Transmembrane</keyword>
<evidence type="ECO:0000313" key="3">
    <source>
        <dbReference type="Proteomes" id="UP000553632"/>
    </source>
</evidence>
<dbReference type="AlphaFoldDB" id="A0A7J6R1L2"/>
<sequence length="63" mass="7122">YSPVVVRRRSLIATAVIILIIGLQLTEFFVLIYDKNAEEDVERTFGSGAQLFMTHSAIMFDSQ</sequence>
<keyword evidence="3" id="KW-1185">Reference proteome</keyword>
<evidence type="ECO:0000313" key="2">
    <source>
        <dbReference type="EMBL" id="KAF4714282.1"/>
    </source>
</evidence>
<reference evidence="2 3" key="1">
    <citation type="submission" date="2020-04" db="EMBL/GenBank/DDBJ databases">
        <title>Perkinsus olseni comparative genomics.</title>
        <authorList>
            <person name="Bogema D.R."/>
        </authorList>
    </citation>
    <scope>NUCLEOTIDE SEQUENCE [LARGE SCALE GENOMIC DNA]</scope>
    <source>
        <strain evidence="2 3">ATCC PRA-207</strain>
    </source>
</reference>
<dbReference type="Proteomes" id="UP000553632">
    <property type="component" value="Unassembled WGS sequence"/>
</dbReference>
<keyword evidence="1" id="KW-1133">Transmembrane helix</keyword>
<accession>A0A7J6R1L2</accession>
<dbReference type="EMBL" id="JABANO010028986">
    <property type="protein sequence ID" value="KAF4714282.1"/>
    <property type="molecule type" value="Genomic_DNA"/>
</dbReference>
<gene>
    <name evidence="2" type="ORF">FOZ63_022650</name>
</gene>
<feature type="transmembrane region" description="Helical" evidence="1">
    <location>
        <begin position="12"/>
        <end position="33"/>
    </location>
</feature>
<organism evidence="2 3">
    <name type="scientific">Perkinsus olseni</name>
    <name type="common">Perkinsus atlanticus</name>
    <dbReference type="NCBI Taxonomy" id="32597"/>
    <lineage>
        <taxon>Eukaryota</taxon>
        <taxon>Sar</taxon>
        <taxon>Alveolata</taxon>
        <taxon>Perkinsozoa</taxon>
        <taxon>Perkinsea</taxon>
        <taxon>Perkinsida</taxon>
        <taxon>Perkinsidae</taxon>
        <taxon>Perkinsus</taxon>
    </lineage>
</organism>